<dbReference type="PANTHER" id="PTHR24363:SF0">
    <property type="entry name" value="SERINE_THREONINE KINASE LIKE DOMAIN CONTAINING 1"/>
    <property type="match status" value="1"/>
</dbReference>
<dbReference type="SUPFAM" id="SSF56112">
    <property type="entry name" value="Protein kinase-like (PK-like)"/>
    <property type="match status" value="1"/>
</dbReference>
<feature type="transmembrane region" description="Helical" evidence="11">
    <location>
        <begin position="288"/>
        <end position="309"/>
    </location>
</feature>
<feature type="binding site" evidence="9">
    <location>
        <position position="41"/>
    </location>
    <ligand>
        <name>ATP</name>
        <dbReference type="ChEBI" id="CHEBI:30616"/>
    </ligand>
</feature>
<feature type="region of interest" description="Disordered" evidence="10">
    <location>
        <begin position="357"/>
        <end position="388"/>
    </location>
</feature>
<keyword evidence="3 13" id="KW-0808">Transferase</keyword>
<dbReference type="InterPro" id="IPR008271">
    <property type="entry name" value="Ser/Thr_kinase_AS"/>
</dbReference>
<evidence type="ECO:0000256" key="1">
    <source>
        <dbReference type="ARBA" id="ARBA00012513"/>
    </source>
</evidence>
<dbReference type="GO" id="GO:0004674">
    <property type="term" value="F:protein serine/threonine kinase activity"/>
    <property type="evidence" value="ECO:0007669"/>
    <property type="project" value="UniProtKB-EC"/>
</dbReference>
<evidence type="ECO:0000256" key="3">
    <source>
        <dbReference type="ARBA" id="ARBA00022679"/>
    </source>
</evidence>
<dbReference type="Proteomes" id="UP001623661">
    <property type="component" value="Unassembled WGS sequence"/>
</dbReference>
<feature type="compositionally biased region" description="Low complexity" evidence="10">
    <location>
        <begin position="365"/>
        <end position="379"/>
    </location>
</feature>
<dbReference type="Pfam" id="PF00069">
    <property type="entry name" value="Pkinase"/>
    <property type="match status" value="1"/>
</dbReference>
<evidence type="ECO:0000256" key="5">
    <source>
        <dbReference type="ARBA" id="ARBA00022777"/>
    </source>
</evidence>
<keyword evidence="11" id="KW-0472">Membrane</keyword>
<dbReference type="EMBL" id="JBJHZY010000001">
    <property type="protein sequence ID" value="MFL0267291.1"/>
    <property type="molecule type" value="Genomic_DNA"/>
</dbReference>
<evidence type="ECO:0000256" key="9">
    <source>
        <dbReference type="PROSITE-ProRule" id="PRU10141"/>
    </source>
</evidence>
<evidence type="ECO:0000256" key="8">
    <source>
        <dbReference type="ARBA" id="ARBA00048679"/>
    </source>
</evidence>
<gene>
    <name evidence="13" type="ORF">ACJDUH_04170</name>
</gene>
<dbReference type="RefSeq" id="WP_406763897.1">
    <property type="nucleotide sequence ID" value="NZ_JBJHZY010000001.1"/>
</dbReference>
<accession>A0ABW8TNJ3</accession>
<reference evidence="13 14" key="1">
    <citation type="submission" date="2024-11" db="EMBL/GenBank/DDBJ databases">
        <authorList>
            <person name="Heng Y.C."/>
            <person name="Lim A.C.H."/>
            <person name="Lee J.K.Y."/>
            <person name="Kittelmann S."/>
        </authorList>
    </citation>
    <scope>NUCLEOTIDE SEQUENCE [LARGE SCALE GENOMIC DNA]</scope>
    <source>
        <strain evidence="13 14">WILCCON 0202</strain>
    </source>
</reference>
<evidence type="ECO:0000313" key="14">
    <source>
        <dbReference type="Proteomes" id="UP001623661"/>
    </source>
</evidence>
<dbReference type="InterPro" id="IPR011009">
    <property type="entry name" value="Kinase-like_dom_sf"/>
</dbReference>
<dbReference type="CDD" id="cd14014">
    <property type="entry name" value="STKc_PknB_like"/>
    <property type="match status" value="1"/>
</dbReference>
<evidence type="ECO:0000256" key="6">
    <source>
        <dbReference type="ARBA" id="ARBA00022840"/>
    </source>
</evidence>
<evidence type="ECO:0000256" key="4">
    <source>
        <dbReference type="ARBA" id="ARBA00022741"/>
    </source>
</evidence>
<keyword evidence="5 13" id="KW-0418">Kinase</keyword>
<dbReference type="InterPro" id="IPR000719">
    <property type="entry name" value="Prot_kinase_dom"/>
</dbReference>
<keyword evidence="4 9" id="KW-0547">Nucleotide-binding</keyword>
<dbReference type="EC" id="2.7.11.1" evidence="1"/>
<protein>
    <recommendedName>
        <fullName evidence="1">non-specific serine/threonine protein kinase</fullName>
        <ecNumber evidence="1">2.7.11.1</ecNumber>
    </recommendedName>
</protein>
<evidence type="ECO:0000256" key="10">
    <source>
        <dbReference type="SAM" id="MobiDB-lite"/>
    </source>
</evidence>
<evidence type="ECO:0000256" key="2">
    <source>
        <dbReference type="ARBA" id="ARBA00022527"/>
    </source>
</evidence>
<keyword evidence="14" id="KW-1185">Reference proteome</keyword>
<comment type="catalytic activity">
    <reaction evidence="7">
        <text>L-threonyl-[protein] + ATP = O-phospho-L-threonyl-[protein] + ADP + H(+)</text>
        <dbReference type="Rhea" id="RHEA:46608"/>
        <dbReference type="Rhea" id="RHEA-COMP:11060"/>
        <dbReference type="Rhea" id="RHEA-COMP:11605"/>
        <dbReference type="ChEBI" id="CHEBI:15378"/>
        <dbReference type="ChEBI" id="CHEBI:30013"/>
        <dbReference type="ChEBI" id="CHEBI:30616"/>
        <dbReference type="ChEBI" id="CHEBI:61977"/>
        <dbReference type="ChEBI" id="CHEBI:456216"/>
        <dbReference type="EC" id="2.7.11.1"/>
    </reaction>
</comment>
<evidence type="ECO:0000256" key="11">
    <source>
        <dbReference type="SAM" id="Phobius"/>
    </source>
</evidence>
<organism evidence="13 14">
    <name type="scientific">Candidatus Clostridium radicumherbarum</name>
    <dbReference type="NCBI Taxonomy" id="3381662"/>
    <lineage>
        <taxon>Bacteria</taxon>
        <taxon>Bacillati</taxon>
        <taxon>Bacillota</taxon>
        <taxon>Clostridia</taxon>
        <taxon>Eubacteriales</taxon>
        <taxon>Clostridiaceae</taxon>
        <taxon>Clostridium</taxon>
    </lineage>
</organism>
<comment type="caution">
    <text evidence="13">The sequence shown here is derived from an EMBL/GenBank/DDBJ whole genome shotgun (WGS) entry which is preliminary data.</text>
</comment>
<dbReference type="PROSITE" id="PS50011">
    <property type="entry name" value="PROTEIN_KINASE_DOM"/>
    <property type="match status" value="1"/>
</dbReference>
<feature type="compositionally biased region" description="Polar residues" evidence="10">
    <location>
        <begin position="329"/>
        <end position="340"/>
    </location>
</feature>
<proteinExistence type="predicted"/>
<keyword evidence="11" id="KW-1133">Transmembrane helix</keyword>
<evidence type="ECO:0000256" key="7">
    <source>
        <dbReference type="ARBA" id="ARBA00047899"/>
    </source>
</evidence>
<dbReference type="SMART" id="SM00220">
    <property type="entry name" value="S_TKc"/>
    <property type="match status" value="1"/>
</dbReference>
<sequence length="513" mass="57486">MLNAGYILDGKYEIIDILGKGGMGVVYLCRNNRLGNLWAIKEVLSEWKDKIDFLAEPNILKNLNHPGIPRIIDIFYENDNLYMVEDYIDGKNLMDLVEEKGSLASESVKAIALQLCNILEYLHSFTPPIIYRDLKPSNIMIKEDGKVVLVDFGIARTYKENKDKDTLLLGSKGYMAPEQLYNVQSNIQTDIYSLGATLYYLASGKTLKSSEDVKTLFEKGEIQDVKLIKLIDKSTAAIPENRFKSMAEFKEMLLMDDYIKTKYISPPNLEDKTILETQLIKTKHNKKLPILFAGILLLIIVLSTTYFLLNTKNLKSSSANNAGNKANIAESNNGTKNTKSVQDKDIITRGILYKNSPTTLNDVQSNDNNDNNEGNNSNGKGKGKNKDKSKPNIENFHLLFTLDPKASIDNSKINITVNSIELLNSTSILDIGISNKTSEDISMNLSNASLQNGNNVAFYPSINDSGNILVSQNSNQNIKLYFNDFDFEGSSYCFKTSINYGIEKQVNLFIDVK</sequence>
<evidence type="ECO:0000259" key="12">
    <source>
        <dbReference type="PROSITE" id="PS50011"/>
    </source>
</evidence>
<dbReference type="PROSITE" id="PS00108">
    <property type="entry name" value="PROTEIN_KINASE_ST"/>
    <property type="match status" value="1"/>
</dbReference>
<dbReference type="PROSITE" id="PS00107">
    <property type="entry name" value="PROTEIN_KINASE_ATP"/>
    <property type="match status" value="1"/>
</dbReference>
<name>A0ABW8TNJ3_9CLOT</name>
<comment type="catalytic activity">
    <reaction evidence="8">
        <text>L-seryl-[protein] + ATP = O-phospho-L-seryl-[protein] + ADP + H(+)</text>
        <dbReference type="Rhea" id="RHEA:17989"/>
        <dbReference type="Rhea" id="RHEA-COMP:9863"/>
        <dbReference type="Rhea" id="RHEA-COMP:11604"/>
        <dbReference type="ChEBI" id="CHEBI:15378"/>
        <dbReference type="ChEBI" id="CHEBI:29999"/>
        <dbReference type="ChEBI" id="CHEBI:30616"/>
        <dbReference type="ChEBI" id="CHEBI:83421"/>
        <dbReference type="ChEBI" id="CHEBI:456216"/>
        <dbReference type="EC" id="2.7.11.1"/>
    </reaction>
</comment>
<dbReference type="InterPro" id="IPR017441">
    <property type="entry name" value="Protein_kinase_ATP_BS"/>
</dbReference>
<dbReference type="Gene3D" id="1.10.510.10">
    <property type="entry name" value="Transferase(Phosphotransferase) domain 1"/>
    <property type="match status" value="1"/>
</dbReference>
<feature type="region of interest" description="Disordered" evidence="10">
    <location>
        <begin position="319"/>
        <end position="340"/>
    </location>
</feature>
<evidence type="ECO:0000313" key="13">
    <source>
        <dbReference type="EMBL" id="MFL0267291.1"/>
    </source>
</evidence>
<keyword evidence="6 9" id="KW-0067">ATP-binding</keyword>
<dbReference type="PANTHER" id="PTHR24363">
    <property type="entry name" value="SERINE/THREONINE PROTEIN KINASE"/>
    <property type="match status" value="1"/>
</dbReference>
<keyword evidence="2" id="KW-0723">Serine/threonine-protein kinase</keyword>
<keyword evidence="11" id="KW-0812">Transmembrane</keyword>
<feature type="domain" description="Protein kinase" evidence="12">
    <location>
        <begin position="12"/>
        <end position="254"/>
    </location>
</feature>